<feature type="domain" description="SRP54-type proteins GTP-binding" evidence="14">
    <location>
        <begin position="83"/>
        <end position="246"/>
    </location>
</feature>
<dbReference type="SUPFAM" id="SSF47364">
    <property type="entry name" value="Domain of the SRP/SRP receptor G-proteins"/>
    <property type="match status" value="1"/>
</dbReference>
<gene>
    <name evidence="16" type="ORF">KUTeg_013070</name>
</gene>
<evidence type="ECO:0000256" key="1">
    <source>
        <dbReference type="ARBA" id="ARBA00004496"/>
    </source>
</evidence>
<dbReference type="InterPro" id="IPR022941">
    <property type="entry name" value="SRP54"/>
</dbReference>
<comment type="subcellular location">
    <subcellularLocation>
        <location evidence="1">Cytoplasm</location>
    </subcellularLocation>
</comment>
<dbReference type="Gene3D" id="1.20.120.140">
    <property type="entry name" value="Signal recognition particle SRP54, nucleotide-binding domain"/>
    <property type="match status" value="2"/>
</dbReference>
<evidence type="ECO:0000256" key="4">
    <source>
        <dbReference type="ARBA" id="ARBA00022741"/>
    </source>
</evidence>
<protein>
    <recommendedName>
        <fullName evidence="10">Signal recognition particle subunit SRP54</fullName>
        <ecNumber evidence="12">3.6.5.4</ecNumber>
    </recommendedName>
    <alternativeName>
        <fullName evidence="11">Signal recognition particle 54 kDa protein</fullName>
    </alternativeName>
</protein>
<dbReference type="InterPro" id="IPR004125">
    <property type="entry name" value="Signal_recog_particle_SRP54_M"/>
</dbReference>
<evidence type="ECO:0000256" key="7">
    <source>
        <dbReference type="ARBA" id="ARBA00023134"/>
    </source>
</evidence>
<dbReference type="Gene3D" id="3.40.50.300">
    <property type="entry name" value="P-loop containing nucleotide triphosphate hydrolases"/>
    <property type="match status" value="1"/>
</dbReference>
<dbReference type="Pfam" id="PF00448">
    <property type="entry name" value="SRP54"/>
    <property type="match status" value="1"/>
</dbReference>
<dbReference type="InterPro" id="IPR013822">
    <property type="entry name" value="Signal_recog_particl_SRP54_hlx"/>
</dbReference>
<evidence type="ECO:0000256" key="9">
    <source>
        <dbReference type="ARBA" id="ARBA00023274"/>
    </source>
</evidence>
<dbReference type="InterPro" id="IPR036891">
    <property type="entry name" value="Signal_recog_part_SRP54_M_sf"/>
</dbReference>
<keyword evidence="9" id="KW-0687">Ribonucleoprotein</keyword>
<keyword evidence="17" id="KW-1185">Reference proteome</keyword>
<evidence type="ECO:0000259" key="14">
    <source>
        <dbReference type="SMART" id="SM00962"/>
    </source>
</evidence>
<keyword evidence="3" id="KW-0963">Cytoplasm</keyword>
<accession>A0ABQ9ESM4</accession>
<dbReference type="Proteomes" id="UP001217089">
    <property type="component" value="Unassembled WGS sequence"/>
</dbReference>
<comment type="similarity">
    <text evidence="2">Belongs to the GTP-binding SRP family. SRP54 subfamily.</text>
</comment>
<evidence type="ECO:0000256" key="11">
    <source>
        <dbReference type="ARBA" id="ARBA00034907"/>
    </source>
</evidence>
<dbReference type="EC" id="3.6.5.4" evidence="12"/>
<sequence length="369" mass="41388">MVLADLGRKITSALRSLSHATIINEEVLNGMLKEICAALLEADVNIKLVKQLRENVRSVIDFDEMAGGLNKRRMIQSAVFKELVKLAYYYQKKGWKTCLICADTFRAGAFDQLKQNATKARIPFYGSYTEIDPVMIAHEGVEKFRGENFEIIIVDTSGRHKQEDSLFEEMLQVSNAVSPDNVIFVMDATIGQACESQARAFKEKVDVASVIITKLDGHAKGGGALREHTDDFEPFKVQPFVSKLLGMGDIEGLIDKVNELKLDDNEELMKKLKQGQFTLRDMYEQFQNIMKMGPFSQIMGMIPGFGSDFLTKGGEQESMARLKKLMTIMDSMNDQGGDMRGMHGLQNMMKQFQQGAAGKLGSMFNMNDR</sequence>
<dbReference type="PANTHER" id="PTHR11564">
    <property type="entry name" value="SIGNAL RECOGNITION PARTICLE 54K PROTEIN SRP54"/>
    <property type="match status" value="1"/>
</dbReference>
<name>A0ABQ9ESM4_TEGGR</name>
<evidence type="ECO:0000256" key="8">
    <source>
        <dbReference type="ARBA" id="ARBA00023135"/>
    </source>
</evidence>
<dbReference type="Gene3D" id="1.10.260.30">
    <property type="entry name" value="Signal recognition particle, SRP54 subunit, M-domain"/>
    <property type="match status" value="1"/>
</dbReference>
<dbReference type="SUPFAM" id="SSF52540">
    <property type="entry name" value="P-loop containing nucleoside triphosphate hydrolases"/>
    <property type="match status" value="1"/>
</dbReference>
<evidence type="ECO:0000256" key="3">
    <source>
        <dbReference type="ARBA" id="ARBA00022490"/>
    </source>
</evidence>
<keyword evidence="6" id="KW-0694">RNA-binding</keyword>
<dbReference type="EMBL" id="JARBDR010000657">
    <property type="protein sequence ID" value="KAJ8308196.1"/>
    <property type="molecule type" value="Genomic_DNA"/>
</dbReference>
<dbReference type="SMART" id="SM00963">
    <property type="entry name" value="SRP54_N"/>
    <property type="match status" value="1"/>
</dbReference>
<dbReference type="InterPro" id="IPR036225">
    <property type="entry name" value="SRP/SRP_N"/>
</dbReference>
<dbReference type="InterPro" id="IPR000897">
    <property type="entry name" value="SRP54_GTPase_dom"/>
</dbReference>
<feature type="domain" description="Signal recognition particle SRP54 helical bundle" evidence="15">
    <location>
        <begin position="2"/>
        <end position="87"/>
    </location>
</feature>
<evidence type="ECO:0000313" key="16">
    <source>
        <dbReference type="EMBL" id="KAJ8308196.1"/>
    </source>
</evidence>
<dbReference type="SMART" id="SM00962">
    <property type="entry name" value="SRP54"/>
    <property type="match status" value="1"/>
</dbReference>
<reference evidence="16 17" key="1">
    <citation type="submission" date="2022-12" db="EMBL/GenBank/DDBJ databases">
        <title>Chromosome-level genome of Tegillarca granosa.</title>
        <authorList>
            <person name="Kim J."/>
        </authorList>
    </citation>
    <scope>NUCLEOTIDE SEQUENCE [LARGE SCALE GENOMIC DNA]</scope>
    <source>
        <strain evidence="16">Teg-2019</strain>
        <tissue evidence="16">Adductor muscle</tissue>
    </source>
</reference>
<evidence type="ECO:0000259" key="15">
    <source>
        <dbReference type="SMART" id="SM00963"/>
    </source>
</evidence>
<evidence type="ECO:0000256" key="12">
    <source>
        <dbReference type="ARBA" id="ARBA00035672"/>
    </source>
</evidence>
<evidence type="ECO:0000256" key="2">
    <source>
        <dbReference type="ARBA" id="ARBA00005450"/>
    </source>
</evidence>
<dbReference type="PANTHER" id="PTHR11564:SF5">
    <property type="entry name" value="SIGNAL RECOGNITION PARTICLE SUBUNIT SRP54"/>
    <property type="match status" value="1"/>
</dbReference>
<evidence type="ECO:0000256" key="10">
    <source>
        <dbReference type="ARBA" id="ARBA00034832"/>
    </source>
</evidence>
<keyword evidence="7" id="KW-0342">GTP-binding</keyword>
<keyword evidence="5" id="KW-0378">Hydrolase</keyword>
<comment type="catalytic activity">
    <reaction evidence="13">
        <text>GTP + H2O = GDP + phosphate + H(+)</text>
        <dbReference type="Rhea" id="RHEA:19669"/>
        <dbReference type="ChEBI" id="CHEBI:15377"/>
        <dbReference type="ChEBI" id="CHEBI:15378"/>
        <dbReference type="ChEBI" id="CHEBI:37565"/>
        <dbReference type="ChEBI" id="CHEBI:43474"/>
        <dbReference type="ChEBI" id="CHEBI:58189"/>
        <dbReference type="EC" id="3.6.5.4"/>
    </reaction>
    <physiologicalReaction direction="left-to-right" evidence="13">
        <dbReference type="Rhea" id="RHEA:19670"/>
    </physiologicalReaction>
</comment>
<dbReference type="SUPFAM" id="SSF47446">
    <property type="entry name" value="Signal peptide-binding domain"/>
    <property type="match status" value="1"/>
</dbReference>
<dbReference type="CDD" id="cd17875">
    <property type="entry name" value="SRP54_G"/>
    <property type="match status" value="1"/>
</dbReference>
<keyword evidence="8" id="KW-0733">Signal recognition particle</keyword>
<organism evidence="16 17">
    <name type="scientific">Tegillarca granosa</name>
    <name type="common">Malaysian cockle</name>
    <name type="synonym">Anadara granosa</name>
    <dbReference type="NCBI Taxonomy" id="220873"/>
    <lineage>
        <taxon>Eukaryota</taxon>
        <taxon>Metazoa</taxon>
        <taxon>Spiralia</taxon>
        <taxon>Lophotrochozoa</taxon>
        <taxon>Mollusca</taxon>
        <taxon>Bivalvia</taxon>
        <taxon>Autobranchia</taxon>
        <taxon>Pteriomorphia</taxon>
        <taxon>Arcoida</taxon>
        <taxon>Arcoidea</taxon>
        <taxon>Arcidae</taxon>
        <taxon>Tegillarca</taxon>
    </lineage>
</organism>
<comment type="caution">
    <text evidence="16">The sequence shown here is derived from an EMBL/GenBank/DDBJ whole genome shotgun (WGS) entry which is preliminary data.</text>
</comment>
<proteinExistence type="inferred from homology"/>
<evidence type="ECO:0000256" key="5">
    <source>
        <dbReference type="ARBA" id="ARBA00022801"/>
    </source>
</evidence>
<dbReference type="Pfam" id="PF02881">
    <property type="entry name" value="SRP54_N"/>
    <property type="match status" value="1"/>
</dbReference>
<evidence type="ECO:0000256" key="6">
    <source>
        <dbReference type="ARBA" id="ARBA00022884"/>
    </source>
</evidence>
<dbReference type="InterPro" id="IPR027417">
    <property type="entry name" value="P-loop_NTPase"/>
</dbReference>
<dbReference type="Pfam" id="PF02978">
    <property type="entry name" value="SRP_SPB"/>
    <property type="match status" value="1"/>
</dbReference>
<keyword evidence="4" id="KW-0547">Nucleotide-binding</keyword>
<evidence type="ECO:0000313" key="17">
    <source>
        <dbReference type="Proteomes" id="UP001217089"/>
    </source>
</evidence>
<evidence type="ECO:0000256" key="13">
    <source>
        <dbReference type="ARBA" id="ARBA00048157"/>
    </source>
</evidence>
<dbReference type="InterPro" id="IPR042101">
    <property type="entry name" value="SRP54_N_sf"/>
</dbReference>